<evidence type="ECO:0000313" key="1">
    <source>
        <dbReference type="EMBL" id="MCU6686078.1"/>
    </source>
</evidence>
<evidence type="ECO:0008006" key="3">
    <source>
        <dbReference type="Google" id="ProtNLM"/>
    </source>
</evidence>
<evidence type="ECO:0000313" key="2">
    <source>
        <dbReference type="Proteomes" id="UP001652431"/>
    </source>
</evidence>
<proteinExistence type="predicted"/>
<sequence>MNNEQIGISAEIAIADFFNVPISSDYRLRGIPCVADTFSEIIKTVFYDNNIPKPVKHVAEHQSDVDFLLDYGKTLSVKTNKQGLGKAAPQKVGQASSKTWFSLMASKLNITKIPSTYQEKVVIFKELVYSRIDELLKIYWENMFECDYFIQFYNVVDANDNLTLSPKAIIMKKHKSPYWDRSKIRFTKSSIAEWNESNTVKYGHQGISIGEFQVHNNRDNFKFRFNMAGIERILKSGELHIDN</sequence>
<accession>A0ABT2RKZ3</accession>
<reference evidence="1 2" key="1">
    <citation type="journal article" date="2021" name="ISME Commun">
        <title>Automated analysis of genomic sequences facilitates high-throughput and comprehensive description of bacteria.</title>
        <authorList>
            <person name="Hitch T.C.A."/>
        </authorList>
    </citation>
    <scope>NUCLEOTIDE SEQUENCE [LARGE SCALE GENOMIC DNA]</scope>
    <source>
        <strain evidence="1 2">Sanger_03</strain>
    </source>
</reference>
<name>A0ABT2RKZ3_9FIRM</name>
<organism evidence="1 2">
    <name type="scientific">Dorea acetigenes</name>
    <dbReference type="NCBI Taxonomy" id="2981787"/>
    <lineage>
        <taxon>Bacteria</taxon>
        <taxon>Bacillati</taxon>
        <taxon>Bacillota</taxon>
        <taxon>Clostridia</taxon>
        <taxon>Lachnospirales</taxon>
        <taxon>Lachnospiraceae</taxon>
        <taxon>Dorea</taxon>
    </lineage>
</organism>
<protein>
    <recommendedName>
        <fullName evidence="3">Restriction endonuclease</fullName>
    </recommendedName>
</protein>
<dbReference type="Proteomes" id="UP001652431">
    <property type="component" value="Unassembled WGS sequence"/>
</dbReference>
<dbReference type="EMBL" id="JAOQJU010000004">
    <property type="protein sequence ID" value="MCU6686078.1"/>
    <property type="molecule type" value="Genomic_DNA"/>
</dbReference>
<keyword evidence="2" id="KW-1185">Reference proteome</keyword>
<dbReference type="RefSeq" id="WP_158369067.1">
    <property type="nucleotide sequence ID" value="NZ_JAOQJU010000004.1"/>
</dbReference>
<gene>
    <name evidence="1" type="ORF">OCV99_05815</name>
</gene>
<comment type="caution">
    <text evidence="1">The sequence shown here is derived from an EMBL/GenBank/DDBJ whole genome shotgun (WGS) entry which is preliminary data.</text>
</comment>